<keyword evidence="1" id="KW-0732">Signal</keyword>
<feature type="chain" id="PRO_5045059425" evidence="1">
    <location>
        <begin position="18"/>
        <end position="102"/>
    </location>
</feature>
<evidence type="ECO:0000313" key="2">
    <source>
        <dbReference type="EMBL" id="MEQ2171316.1"/>
    </source>
</evidence>
<evidence type="ECO:0000256" key="1">
    <source>
        <dbReference type="SAM" id="SignalP"/>
    </source>
</evidence>
<dbReference type="SUPFAM" id="SSF63712">
    <property type="entry name" value="Nicotinic receptor ligand binding domain-like"/>
    <property type="match status" value="1"/>
</dbReference>
<dbReference type="Proteomes" id="UP001476798">
    <property type="component" value="Unassembled WGS sequence"/>
</dbReference>
<gene>
    <name evidence="2" type="primary">GABRB1_2</name>
    <name evidence="2" type="ORF">GOODEAATRI_009475</name>
</gene>
<feature type="signal peptide" evidence="1">
    <location>
        <begin position="1"/>
        <end position="17"/>
    </location>
</feature>
<accession>A0ABV0NIT2</accession>
<sequence length="102" mass="10861">MWITVCGVSLLITVVCGAQSANEPSNMSYVKATVDKLLKGYDIRLRPDFGGAPVDVGMSIDIASIDMVSEVNMPKMAIDKEELGQTAAHCSGVIAAQDHLLH</sequence>
<keyword evidence="3" id="KW-1185">Reference proteome</keyword>
<dbReference type="InterPro" id="IPR036734">
    <property type="entry name" value="Neur_chan_lig-bd_sf"/>
</dbReference>
<proteinExistence type="predicted"/>
<organism evidence="2 3">
    <name type="scientific">Goodea atripinnis</name>
    <dbReference type="NCBI Taxonomy" id="208336"/>
    <lineage>
        <taxon>Eukaryota</taxon>
        <taxon>Metazoa</taxon>
        <taxon>Chordata</taxon>
        <taxon>Craniata</taxon>
        <taxon>Vertebrata</taxon>
        <taxon>Euteleostomi</taxon>
        <taxon>Actinopterygii</taxon>
        <taxon>Neopterygii</taxon>
        <taxon>Teleostei</taxon>
        <taxon>Neoteleostei</taxon>
        <taxon>Acanthomorphata</taxon>
        <taxon>Ovalentaria</taxon>
        <taxon>Atherinomorphae</taxon>
        <taxon>Cyprinodontiformes</taxon>
        <taxon>Goodeidae</taxon>
        <taxon>Goodea</taxon>
    </lineage>
</organism>
<keyword evidence="2" id="KW-0675">Receptor</keyword>
<name>A0ABV0NIT2_9TELE</name>
<dbReference type="EMBL" id="JAHRIO010040511">
    <property type="protein sequence ID" value="MEQ2171316.1"/>
    <property type="molecule type" value="Genomic_DNA"/>
</dbReference>
<reference evidence="2 3" key="1">
    <citation type="submission" date="2021-06" db="EMBL/GenBank/DDBJ databases">
        <authorList>
            <person name="Palmer J.M."/>
        </authorList>
    </citation>
    <scope>NUCLEOTIDE SEQUENCE [LARGE SCALE GENOMIC DNA]</scope>
    <source>
        <strain evidence="2 3">GA_2019</strain>
        <tissue evidence="2">Muscle</tissue>
    </source>
</reference>
<evidence type="ECO:0000313" key="3">
    <source>
        <dbReference type="Proteomes" id="UP001476798"/>
    </source>
</evidence>
<dbReference type="Gene3D" id="2.70.170.10">
    <property type="entry name" value="Neurotransmitter-gated ion-channel ligand-binding domain"/>
    <property type="match status" value="1"/>
</dbReference>
<protein>
    <submittedName>
        <fullName evidence="2">Gamma-aminobutyric acid receptor subunit beta-1</fullName>
    </submittedName>
</protein>
<comment type="caution">
    <text evidence="2">The sequence shown here is derived from an EMBL/GenBank/DDBJ whole genome shotgun (WGS) entry which is preliminary data.</text>
</comment>